<proteinExistence type="predicted"/>
<protein>
    <recommendedName>
        <fullName evidence="3">Retrotransposon gag domain-containing protein</fullName>
    </recommendedName>
</protein>
<accession>A0ABQ5G1E7</accession>
<comment type="caution">
    <text evidence="1">The sequence shown here is derived from an EMBL/GenBank/DDBJ whole genome shotgun (WGS) entry which is preliminary data.</text>
</comment>
<sequence>MVEPIFDGIEKALTEPNLSITSNDIKIELTKEFLVELRKNICQGTYNEDVMEHIDKVLKMVDLIYVPGMDSHQLRMKVFPLSLVDDAKEWWISEGDGKITTWEELVEKFFCRFYPESYAGENEMLDEGENWGIDPLEFLSNVNTSFKNHKKVDGRTQKVIFHSWMNGNWNKRYVDNSISSYNE</sequence>
<reference evidence="1" key="2">
    <citation type="submission" date="2022-01" db="EMBL/GenBank/DDBJ databases">
        <authorList>
            <person name="Yamashiro T."/>
            <person name="Shiraishi A."/>
            <person name="Satake H."/>
            <person name="Nakayama K."/>
        </authorList>
    </citation>
    <scope>NUCLEOTIDE SEQUENCE</scope>
</reference>
<keyword evidence="2" id="KW-1185">Reference proteome</keyword>
<organism evidence="1 2">
    <name type="scientific">Tanacetum coccineum</name>
    <dbReference type="NCBI Taxonomy" id="301880"/>
    <lineage>
        <taxon>Eukaryota</taxon>
        <taxon>Viridiplantae</taxon>
        <taxon>Streptophyta</taxon>
        <taxon>Embryophyta</taxon>
        <taxon>Tracheophyta</taxon>
        <taxon>Spermatophyta</taxon>
        <taxon>Magnoliopsida</taxon>
        <taxon>eudicotyledons</taxon>
        <taxon>Gunneridae</taxon>
        <taxon>Pentapetalae</taxon>
        <taxon>asterids</taxon>
        <taxon>campanulids</taxon>
        <taxon>Asterales</taxon>
        <taxon>Asteraceae</taxon>
        <taxon>Asteroideae</taxon>
        <taxon>Anthemideae</taxon>
        <taxon>Anthemidinae</taxon>
        <taxon>Tanacetum</taxon>
    </lineage>
</organism>
<reference evidence="1" key="1">
    <citation type="journal article" date="2022" name="Int. J. Mol. Sci.">
        <title>Draft Genome of Tanacetum Coccineum: Genomic Comparison of Closely Related Tanacetum-Family Plants.</title>
        <authorList>
            <person name="Yamashiro T."/>
            <person name="Shiraishi A."/>
            <person name="Nakayama K."/>
            <person name="Satake H."/>
        </authorList>
    </citation>
    <scope>NUCLEOTIDE SEQUENCE</scope>
</reference>
<evidence type="ECO:0008006" key="3">
    <source>
        <dbReference type="Google" id="ProtNLM"/>
    </source>
</evidence>
<dbReference type="EMBL" id="BQNB010017986">
    <property type="protein sequence ID" value="GJT69426.1"/>
    <property type="molecule type" value="Genomic_DNA"/>
</dbReference>
<gene>
    <name evidence="1" type="ORF">Tco_1028712</name>
</gene>
<dbReference type="Proteomes" id="UP001151760">
    <property type="component" value="Unassembled WGS sequence"/>
</dbReference>
<evidence type="ECO:0000313" key="2">
    <source>
        <dbReference type="Proteomes" id="UP001151760"/>
    </source>
</evidence>
<name>A0ABQ5G1E7_9ASTR</name>
<evidence type="ECO:0000313" key="1">
    <source>
        <dbReference type="EMBL" id="GJT69426.1"/>
    </source>
</evidence>